<dbReference type="Proteomes" id="UP000645555">
    <property type="component" value="Unassembled WGS sequence"/>
</dbReference>
<dbReference type="EMBL" id="BMWD01000007">
    <property type="protein sequence ID" value="GGX56423.1"/>
    <property type="molecule type" value="Genomic_DNA"/>
</dbReference>
<evidence type="ECO:0000313" key="2">
    <source>
        <dbReference type="Proteomes" id="UP000645555"/>
    </source>
</evidence>
<sequence>MSRCPIGTFALPFPYAPWGLFREGRRFADSVVPNWAQSAAQSARSSSPTAWIHGSGAVARHAEAKCAGGD</sequence>
<accession>A0A918KAX3</accession>
<reference evidence="1" key="1">
    <citation type="journal article" date="2014" name="Int. J. Syst. Evol. Microbiol.">
        <title>Complete genome sequence of Corynebacterium casei LMG S-19264T (=DSM 44701T), isolated from a smear-ripened cheese.</title>
        <authorList>
            <consortium name="US DOE Joint Genome Institute (JGI-PGF)"/>
            <person name="Walter F."/>
            <person name="Albersmeier A."/>
            <person name="Kalinowski J."/>
            <person name="Ruckert C."/>
        </authorList>
    </citation>
    <scope>NUCLEOTIDE SEQUENCE</scope>
    <source>
        <strain evidence="1">JCM 4956</strain>
    </source>
</reference>
<comment type="caution">
    <text evidence="1">The sequence shown here is derived from an EMBL/GenBank/DDBJ whole genome shotgun (WGS) entry which is preliminary data.</text>
</comment>
<proteinExistence type="predicted"/>
<name>A0A918KAX3_9ACTN</name>
<evidence type="ECO:0000313" key="1">
    <source>
        <dbReference type="EMBL" id="GGX56423.1"/>
    </source>
</evidence>
<reference evidence="1" key="2">
    <citation type="submission" date="2020-09" db="EMBL/GenBank/DDBJ databases">
        <authorList>
            <person name="Sun Q."/>
            <person name="Ohkuma M."/>
        </authorList>
    </citation>
    <scope>NUCLEOTIDE SEQUENCE</scope>
    <source>
        <strain evidence="1">JCM 4956</strain>
    </source>
</reference>
<organism evidence="1 2">
    <name type="scientific">Streptomyces fructofermentans</name>
    <dbReference type="NCBI Taxonomy" id="152141"/>
    <lineage>
        <taxon>Bacteria</taxon>
        <taxon>Bacillati</taxon>
        <taxon>Actinomycetota</taxon>
        <taxon>Actinomycetes</taxon>
        <taxon>Kitasatosporales</taxon>
        <taxon>Streptomycetaceae</taxon>
        <taxon>Streptomyces</taxon>
    </lineage>
</organism>
<gene>
    <name evidence="1" type="ORF">GCM10010515_24780</name>
</gene>
<keyword evidence="2" id="KW-1185">Reference proteome</keyword>
<protein>
    <submittedName>
        <fullName evidence="1">Uncharacterized protein</fullName>
    </submittedName>
</protein>
<dbReference type="AlphaFoldDB" id="A0A918KAX3"/>